<dbReference type="RefSeq" id="WP_066179608.1">
    <property type="nucleotide sequence ID" value="NZ_LQZT01000020.1"/>
</dbReference>
<keyword evidence="3" id="KW-1185">Reference proteome</keyword>
<dbReference type="Pfam" id="PF04402">
    <property type="entry name" value="SIMPL"/>
    <property type="match status" value="1"/>
</dbReference>
<sequence>MIPSLTFSRRAAFAGALAAGLFASLPASLADEAKTPAPGVVSVTGEGVAAVAPDMAVLSLTVLREAKTAREALDANNKAMADVLGAMKEEGIAERDLQTGAFSIQPRWVYPEPKNGTQAEPKIVGYTATNSLTVRVRDLSRLGAILDTSVTLGVNQGGDVMFTNDDKDTVRDAARLDAIAKAKAKAEAMVGALGVKLGRITQIAENSYSAPPMPMARAEMVQMSAKAADAVPVASGENEYRVTVNVTWEIDQ</sequence>
<evidence type="ECO:0000313" key="3">
    <source>
        <dbReference type="Proteomes" id="UP000094795"/>
    </source>
</evidence>
<dbReference type="OrthoDB" id="9813144at2"/>
<keyword evidence="1" id="KW-0732">Signal</keyword>
<proteinExistence type="predicted"/>
<organism evidence="2 3">
    <name type="scientific">Hoeflea olei</name>
    <dbReference type="NCBI Taxonomy" id="1480615"/>
    <lineage>
        <taxon>Bacteria</taxon>
        <taxon>Pseudomonadati</taxon>
        <taxon>Pseudomonadota</taxon>
        <taxon>Alphaproteobacteria</taxon>
        <taxon>Hyphomicrobiales</taxon>
        <taxon>Rhizobiaceae</taxon>
        <taxon>Hoeflea</taxon>
    </lineage>
</organism>
<dbReference type="EMBL" id="LQZT01000020">
    <property type="protein sequence ID" value="OCW57232.1"/>
    <property type="molecule type" value="Genomic_DNA"/>
</dbReference>
<evidence type="ECO:0008006" key="4">
    <source>
        <dbReference type="Google" id="ProtNLM"/>
    </source>
</evidence>
<name>A0A1C1YUL7_9HYPH</name>
<feature type="signal peptide" evidence="1">
    <location>
        <begin position="1"/>
        <end position="29"/>
    </location>
</feature>
<dbReference type="Gene3D" id="3.30.70.2970">
    <property type="entry name" value="Protein of unknown function (DUF541), domain 2"/>
    <property type="match status" value="1"/>
</dbReference>
<reference evidence="2 3" key="1">
    <citation type="submission" date="2015-12" db="EMBL/GenBank/DDBJ databases">
        <authorList>
            <person name="Shamseldin A."/>
            <person name="Moawad H."/>
            <person name="Abd El-Rahim W.M."/>
            <person name="Sadowsky M.J."/>
        </authorList>
    </citation>
    <scope>NUCLEOTIDE SEQUENCE [LARGE SCALE GENOMIC DNA]</scope>
    <source>
        <strain evidence="2 3">JC234</strain>
    </source>
</reference>
<comment type="caution">
    <text evidence="2">The sequence shown here is derived from an EMBL/GenBank/DDBJ whole genome shotgun (WGS) entry which is preliminary data.</text>
</comment>
<dbReference type="InterPro" id="IPR052022">
    <property type="entry name" value="26kDa_periplasmic_antigen"/>
</dbReference>
<dbReference type="PANTHER" id="PTHR34387:SF1">
    <property type="entry name" value="PERIPLASMIC IMMUNOGENIC PROTEIN"/>
    <property type="match status" value="1"/>
</dbReference>
<dbReference type="Proteomes" id="UP000094795">
    <property type="component" value="Unassembled WGS sequence"/>
</dbReference>
<dbReference type="PANTHER" id="PTHR34387">
    <property type="entry name" value="SLR1258 PROTEIN"/>
    <property type="match status" value="1"/>
</dbReference>
<gene>
    <name evidence="2" type="ORF">AWJ14_13025</name>
</gene>
<accession>A0A1C1YUL7</accession>
<feature type="chain" id="PRO_5008656381" description="SIMPL domain-containing protein" evidence="1">
    <location>
        <begin position="30"/>
        <end position="252"/>
    </location>
</feature>
<dbReference type="GO" id="GO:0006974">
    <property type="term" value="P:DNA damage response"/>
    <property type="evidence" value="ECO:0007669"/>
    <property type="project" value="TreeGrafter"/>
</dbReference>
<protein>
    <recommendedName>
        <fullName evidence="4">SIMPL domain-containing protein</fullName>
    </recommendedName>
</protein>
<evidence type="ECO:0000256" key="1">
    <source>
        <dbReference type="SAM" id="SignalP"/>
    </source>
</evidence>
<dbReference type="Gene3D" id="3.30.110.170">
    <property type="entry name" value="Protein of unknown function (DUF541), domain 1"/>
    <property type="match status" value="1"/>
</dbReference>
<evidence type="ECO:0000313" key="2">
    <source>
        <dbReference type="EMBL" id="OCW57232.1"/>
    </source>
</evidence>
<dbReference type="AlphaFoldDB" id="A0A1C1YUL7"/>
<dbReference type="InterPro" id="IPR007497">
    <property type="entry name" value="SIMPL/DUF541"/>
</dbReference>